<evidence type="ECO:0000313" key="2">
    <source>
        <dbReference type="EMBL" id="NMO13363.1"/>
    </source>
</evidence>
<reference evidence="2 3" key="1">
    <citation type="submission" date="2020-04" db="EMBL/GenBank/DDBJ databases">
        <title>Draft genome of Pyxidicoccus fallax type strain.</title>
        <authorList>
            <person name="Whitworth D.E."/>
        </authorList>
    </citation>
    <scope>NUCLEOTIDE SEQUENCE [LARGE SCALE GENOMIC DNA]</scope>
    <source>
        <strain evidence="2 3">DSM 14698</strain>
    </source>
</reference>
<dbReference type="Gene3D" id="3.30.700.10">
    <property type="entry name" value="Glycoprotein, Type 4 Pilin"/>
    <property type="match status" value="1"/>
</dbReference>
<gene>
    <name evidence="2" type="ORF">HG543_00545</name>
</gene>
<evidence type="ECO:0000313" key="3">
    <source>
        <dbReference type="Proteomes" id="UP000518300"/>
    </source>
</evidence>
<name>A0A848L9L0_9BACT</name>
<sequence>MCARRRPRRLLLVLLVLGLAAGSVLVVVLPSQDAARDRAGLDLRELRSAFSVYARKHGRYPDEASGFQPLVDAGILKFLPQDPWGHDYLYHVRDGGPVILSLGEDGAPGGEGVDADISLQLPVLPDPRPGP</sequence>
<organism evidence="2 3">
    <name type="scientific">Pyxidicoccus fallax</name>
    <dbReference type="NCBI Taxonomy" id="394095"/>
    <lineage>
        <taxon>Bacteria</taxon>
        <taxon>Pseudomonadati</taxon>
        <taxon>Myxococcota</taxon>
        <taxon>Myxococcia</taxon>
        <taxon>Myxococcales</taxon>
        <taxon>Cystobacterineae</taxon>
        <taxon>Myxococcaceae</taxon>
        <taxon>Pyxidicoccus</taxon>
    </lineage>
</organism>
<accession>A0A848L9L0</accession>
<dbReference type="SUPFAM" id="SSF54523">
    <property type="entry name" value="Pili subunits"/>
    <property type="match status" value="1"/>
</dbReference>
<dbReference type="InterPro" id="IPR013545">
    <property type="entry name" value="T2SS_protein-GspG_C"/>
</dbReference>
<keyword evidence="3" id="KW-1185">Reference proteome</keyword>
<dbReference type="EMBL" id="JABBJJ010000002">
    <property type="protein sequence ID" value="NMO13363.1"/>
    <property type="molecule type" value="Genomic_DNA"/>
</dbReference>
<dbReference type="Pfam" id="PF08334">
    <property type="entry name" value="T2SSG"/>
    <property type="match status" value="1"/>
</dbReference>
<feature type="domain" description="Type II secretion system protein GspG C-terminal" evidence="1">
    <location>
        <begin position="32"/>
        <end position="118"/>
    </location>
</feature>
<dbReference type="Proteomes" id="UP000518300">
    <property type="component" value="Unassembled WGS sequence"/>
</dbReference>
<proteinExistence type="predicted"/>
<dbReference type="AlphaFoldDB" id="A0A848L9L0"/>
<dbReference type="InterPro" id="IPR045584">
    <property type="entry name" value="Pilin-like"/>
</dbReference>
<comment type="caution">
    <text evidence="2">The sequence shown here is derived from an EMBL/GenBank/DDBJ whole genome shotgun (WGS) entry which is preliminary data.</text>
</comment>
<protein>
    <submittedName>
        <fullName evidence="2">Type II secretion system protein GspG</fullName>
    </submittedName>
</protein>
<dbReference type="RefSeq" id="WP_216673750.1">
    <property type="nucleotide sequence ID" value="NZ_JABJTR010000789.1"/>
</dbReference>
<evidence type="ECO:0000259" key="1">
    <source>
        <dbReference type="Pfam" id="PF08334"/>
    </source>
</evidence>